<protein>
    <submittedName>
        <fullName evidence="4">Glycoside hydrolase family 3 protein</fullName>
    </submittedName>
</protein>
<evidence type="ECO:0000259" key="3">
    <source>
        <dbReference type="PROSITE" id="PS51820"/>
    </source>
</evidence>
<dbReference type="Gene3D" id="3.40.50.1700">
    <property type="entry name" value="Glycoside hydrolase family 3 C-terminal domain"/>
    <property type="match status" value="1"/>
</dbReference>
<dbReference type="Pfam" id="PF00933">
    <property type="entry name" value="Glyco_hydro_3"/>
    <property type="match status" value="1"/>
</dbReference>
<comment type="caution">
    <text evidence="4">The sequence shown here is derived from an EMBL/GenBank/DDBJ whole genome shotgun (WGS) entry which is preliminary data.</text>
</comment>
<keyword evidence="5" id="KW-1185">Reference proteome</keyword>
<accession>A0ABT0ZTJ3</accession>
<dbReference type="PROSITE" id="PS51820">
    <property type="entry name" value="PA14"/>
    <property type="match status" value="1"/>
</dbReference>
<dbReference type="Pfam" id="PF01915">
    <property type="entry name" value="Glyco_hydro_3_C"/>
    <property type="match status" value="1"/>
</dbReference>
<proteinExistence type="inferred from homology"/>
<keyword evidence="2 4" id="KW-0378">Hydrolase</keyword>
<name>A0ABT0ZTJ3_9PSEU</name>
<sequence length="834" mass="88368">MTDAVPVDPADLPTERLVRLLTGADFWALHAEPALGLRRIVTSDGPAGVRGELWDERDPSVNIPSPTALAASWDPGMVRGIGGLLAEEARRKRVDVLLGPTVNIQRTPLGGRHFECFSEDPLLTSRLAVAYITGVQEHGVAATVKHVVGNDFERQRFTADVRVDERTLREVYLQPFEAAVTGAGVWAAMAAYNSVRGTTMTENPLLELLRGWGFDGVVMSDWFAARSLAAATAELDLVMPGPTTPWGSALVDAVADGRVPREAVVAKVRRLLRLGERVGAAGPDATPGVEPGRFAPAPTPERAAAVAAHLRSATAAGFVLLGNRPVAGAPVLPLDPAARRVALIGDHATHPRVLGGGSAFVFPTGVVTPADGLRAALGDGVRLDVVAGAPTTSRIGAPELADLRVPGADRPGVEIRFLGDGDRELGRVERTSTTYNWNNAFGDGVEPARLRAVEARTVYRAATSGRHVLGCSGTGRYRLLLDGVVVLDRQLALPVDADGVEGLTRPPQAGHEVELAEGAEVDVVVRHDVDPERRTDDMLIVPLQVNASRPRPDTAQALRTAEEAARAADVAVVVVGTTEESEGEGFDRDELDLPGAQDELVRRVAAANPRTVVVVNAGAPVLLPWRDEVAAVLVSWLPGQEFGSALADVLLGVVEPGGRLPMTWPGDTADPIPSTVAVDGVVHYSEGLHVGHRRYLRDGVRPAYWFGHGLGYTSWAYEGLVVRPEPAGVAVEVAVRNTGARPGREVVQVYLARPESALERPARWLAGFAAATAGPGERVTVRIALPERVFAHWDESAGDWAVEPGEFAVRVGRHADDAALTATVAPRPQAVPSG</sequence>
<dbReference type="InterPro" id="IPR026891">
    <property type="entry name" value="Fn3-like"/>
</dbReference>
<dbReference type="InterPro" id="IPR001764">
    <property type="entry name" value="Glyco_hydro_3_N"/>
</dbReference>
<dbReference type="GO" id="GO:0016787">
    <property type="term" value="F:hydrolase activity"/>
    <property type="evidence" value="ECO:0007669"/>
    <property type="project" value="UniProtKB-KW"/>
</dbReference>
<evidence type="ECO:0000313" key="5">
    <source>
        <dbReference type="Proteomes" id="UP001165283"/>
    </source>
</evidence>
<dbReference type="Pfam" id="PF14310">
    <property type="entry name" value="Fn3-like"/>
    <property type="match status" value="1"/>
</dbReference>
<evidence type="ECO:0000256" key="2">
    <source>
        <dbReference type="ARBA" id="ARBA00022801"/>
    </source>
</evidence>
<dbReference type="Proteomes" id="UP001165283">
    <property type="component" value="Unassembled WGS sequence"/>
</dbReference>
<dbReference type="PANTHER" id="PTHR42715:SF10">
    <property type="entry name" value="BETA-GLUCOSIDASE"/>
    <property type="match status" value="1"/>
</dbReference>
<organism evidence="4 5">
    <name type="scientific">Pseudonocardia humida</name>
    <dbReference type="NCBI Taxonomy" id="2800819"/>
    <lineage>
        <taxon>Bacteria</taxon>
        <taxon>Bacillati</taxon>
        <taxon>Actinomycetota</taxon>
        <taxon>Actinomycetes</taxon>
        <taxon>Pseudonocardiales</taxon>
        <taxon>Pseudonocardiaceae</taxon>
        <taxon>Pseudonocardia</taxon>
    </lineage>
</organism>
<dbReference type="RefSeq" id="WP_252435642.1">
    <property type="nucleotide sequence ID" value="NZ_JAGSOV010000009.1"/>
</dbReference>
<reference evidence="4" key="1">
    <citation type="submission" date="2021-04" db="EMBL/GenBank/DDBJ databases">
        <title>Pseudonocardia sp. nov., isolated from sandy soil of mangrove forest.</title>
        <authorList>
            <person name="Zan Z."/>
            <person name="Huang R."/>
            <person name="Liu W."/>
        </authorList>
    </citation>
    <scope>NUCLEOTIDE SEQUENCE</scope>
    <source>
        <strain evidence="4">S2-4</strain>
    </source>
</reference>
<dbReference type="InterPro" id="IPR013783">
    <property type="entry name" value="Ig-like_fold"/>
</dbReference>
<dbReference type="InterPro" id="IPR050288">
    <property type="entry name" value="Cellulose_deg_GH3"/>
</dbReference>
<dbReference type="InterPro" id="IPR017853">
    <property type="entry name" value="GH"/>
</dbReference>
<dbReference type="PANTHER" id="PTHR42715">
    <property type="entry name" value="BETA-GLUCOSIDASE"/>
    <property type="match status" value="1"/>
</dbReference>
<dbReference type="Gene3D" id="2.60.40.10">
    <property type="entry name" value="Immunoglobulins"/>
    <property type="match status" value="1"/>
</dbReference>
<dbReference type="Gene3D" id="3.20.20.300">
    <property type="entry name" value="Glycoside hydrolase, family 3, N-terminal domain"/>
    <property type="match status" value="1"/>
</dbReference>
<dbReference type="Gene3D" id="2.60.120.260">
    <property type="entry name" value="Galactose-binding domain-like"/>
    <property type="match status" value="1"/>
</dbReference>
<dbReference type="SMART" id="SM01217">
    <property type="entry name" value="Fn3_like"/>
    <property type="match status" value="1"/>
</dbReference>
<gene>
    <name evidence="4" type="ORF">KDL28_03075</name>
</gene>
<evidence type="ECO:0000256" key="1">
    <source>
        <dbReference type="ARBA" id="ARBA00005336"/>
    </source>
</evidence>
<dbReference type="SUPFAM" id="SSF52279">
    <property type="entry name" value="Beta-D-glucan exohydrolase, C-terminal domain"/>
    <property type="match status" value="1"/>
</dbReference>
<dbReference type="InterPro" id="IPR002772">
    <property type="entry name" value="Glyco_hydro_3_C"/>
</dbReference>
<dbReference type="InterPro" id="IPR036962">
    <property type="entry name" value="Glyco_hydro_3_N_sf"/>
</dbReference>
<dbReference type="EMBL" id="JAGSOV010000009">
    <property type="protein sequence ID" value="MCO1654032.1"/>
    <property type="molecule type" value="Genomic_DNA"/>
</dbReference>
<dbReference type="PRINTS" id="PR00133">
    <property type="entry name" value="GLHYDRLASE3"/>
</dbReference>
<dbReference type="InterPro" id="IPR036881">
    <property type="entry name" value="Glyco_hydro_3_C_sf"/>
</dbReference>
<evidence type="ECO:0000313" key="4">
    <source>
        <dbReference type="EMBL" id="MCO1654032.1"/>
    </source>
</evidence>
<comment type="similarity">
    <text evidence="1">Belongs to the glycosyl hydrolase 3 family.</text>
</comment>
<dbReference type="SUPFAM" id="SSF51445">
    <property type="entry name" value="(Trans)glycosidases"/>
    <property type="match status" value="1"/>
</dbReference>
<feature type="domain" description="PA14" evidence="3">
    <location>
        <begin position="408"/>
        <end position="562"/>
    </location>
</feature>
<dbReference type="InterPro" id="IPR037524">
    <property type="entry name" value="PA14/GLEYA"/>
</dbReference>